<proteinExistence type="predicted"/>
<protein>
    <submittedName>
        <fullName evidence="3">Uncharacterized protein</fullName>
    </submittedName>
</protein>
<gene>
    <name evidence="3" type="ORF">IAR55_004329</name>
</gene>
<dbReference type="KEGG" id="kne:92181587"/>
<feature type="region of interest" description="Disordered" evidence="1">
    <location>
        <begin position="1"/>
        <end position="53"/>
    </location>
</feature>
<evidence type="ECO:0000256" key="2">
    <source>
        <dbReference type="SAM" id="Phobius"/>
    </source>
</evidence>
<evidence type="ECO:0000313" key="3">
    <source>
        <dbReference type="EMBL" id="KAK8850411.1"/>
    </source>
</evidence>
<accession>A0AAW0YXP0</accession>
<keyword evidence="4" id="KW-1185">Reference proteome</keyword>
<keyword evidence="2" id="KW-1133">Transmembrane helix</keyword>
<dbReference type="EMBL" id="JBCAWK010000008">
    <property type="protein sequence ID" value="KAK8850411.1"/>
    <property type="molecule type" value="Genomic_DNA"/>
</dbReference>
<feature type="transmembrane region" description="Helical" evidence="2">
    <location>
        <begin position="66"/>
        <end position="92"/>
    </location>
</feature>
<feature type="transmembrane region" description="Helical" evidence="2">
    <location>
        <begin position="375"/>
        <end position="393"/>
    </location>
</feature>
<reference evidence="3 4" key="1">
    <citation type="journal article" date="2024" name="bioRxiv">
        <title>Comparative genomics of Cryptococcus and Kwoniella reveals pathogenesis evolution and contrasting karyotype dynamics via intercentromeric recombination or chromosome fusion.</title>
        <authorList>
            <person name="Coelho M.A."/>
            <person name="David-Palma M."/>
            <person name="Shea T."/>
            <person name="Bowers K."/>
            <person name="McGinley-Smith S."/>
            <person name="Mohammad A.W."/>
            <person name="Gnirke A."/>
            <person name="Yurkov A.M."/>
            <person name="Nowrousian M."/>
            <person name="Sun S."/>
            <person name="Cuomo C.A."/>
            <person name="Heitman J."/>
        </authorList>
    </citation>
    <scope>NUCLEOTIDE SEQUENCE [LARGE SCALE GENOMIC DNA]</scope>
    <source>
        <strain evidence="3 4">CBS 13917</strain>
    </source>
</reference>
<dbReference type="RefSeq" id="XP_066801842.1">
    <property type="nucleotide sequence ID" value="XM_066947428.1"/>
</dbReference>
<evidence type="ECO:0000256" key="1">
    <source>
        <dbReference type="SAM" id="MobiDB-lite"/>
    </source>
</evidence>
<keyword evidence="2" id="KW-0472">Membrane</keyword>
<feature type="compositionally biased region" description="Low complexity" evidence="1">
    <location>
        <begin position="1"/>
        <end position="48"/>
    </location>
</feature>
<dbReference type="GeneID" id="92181587"/>
<comment type="caution">
    <text evidence="3">The sequence shown here is derived from an EMBL/GenBank/DDBJ whole genome shotgun (WGS) entry which is preliminary data.</text>
</comment>
<sequence>MSSSSSSTRPSSSSSPSKPSSSSSSSSSKPSSSSSSSSSKPSSSSSSSAPPTQPVPHISANAWMSYFLFCCLVLIILQGPLGLTGGGVLPGLTFPSSWTSSSWGGGWGVMPGCAGLVSGVVPWCAATQPQQAAVVSPPMQPSVQVQQVFQQHPPPQQPVGYYTGAPGYPPQAGGYGMQLGGQGGFSTPGGGGGWSWYANGGRGGPQVGPALVRQPAYYVQPQQRTVQVQRPGLQIQVSNSRGEQPVPMTRAFRIRSYLTLTTRVYHTRPTYAYYVHPDGYPSGWPSIYSPNRCTASQPWLCAPFRSVFAYASPDLVVLPHLDGDLRPLGGGGMNIQSQDVGAAPIPVRQHVVPVANVPPPYPPPAIAGLASLENAFYPLLVGAIALLVVFDYAS</sequence>
<name>A0AAW0YXP0_9TREE</name>
<keyword evidence="2" id="KW-0812">Transmembrane</keyword>
<dbReference type="Proteomes" id="UP001388673">
    <property type="component" value="Unassembled WGS sequence"/>
</dbReference>
<dbReference type="AlphaFoldDB" id="A0AAW0YXP0"/>
<evidence type="ECO:0000313" key="4">
    <source>
        <dbReference type="Proteomes" id="UP001388673"/>
    </source>
</evidence>
<organism evidence="3 4">
    <name type="scientific">Kwoniella newhampshirensis</name>
    <dbReference type="NCBI Taxonomy" id="1651941"/>
    <lineage>
        <taxon>Eukaryota</taxon>
        <taxon>Fungi</taxon>
        <taxon>Dikarya</taxon>
        <taxon>Basidiomycota</taxon>
        <taxon>Agaricomycotina</taxon>
        <taxon>Tremellomycetes</taxon>
        <taxon>Tremellales</taxon>
        <taxon>Cryptococcaceae</taxon>
        <taxon>Kwoniella</taxon>
    </lineage>
</organism>